<dbReference type="eggNOG" id="KOG0017">
    <property type="taxonomic scope" value="Eukaryota"/>
</dbReference>
<dbReference type="AlphaFoldDB" id="F6I585"/>
<keyword evidence="5" id="KW-1185">Reference proteome</keyword>
<dbReference type="OrthoDB" id="543346at2759"/>
<dbReference type="HOGENOM" id="CLU_1028253_0_0_1"/>
<sequence length="271" mass="31602">MSTFLGNFSCKFSFQFQYRPFFIAWMTKNNALCCMKNRAYGSVPVRYIPKKSYKVEDSKSLKSSEDEEIQDCVRIRASDGGRSYRTTFAWDEKNKIQDKRPMNNLIFDAESESEDAIDCDVRVVDFEFMQEPEDVVKEFRIYQEKDYPELDVSQVSKSKQDAEKLAIELLATRAYTAVELKKKLHGKRVACDITEAVINDFQSSLGKDFDLGSVKEERWDLGFIYAKVKKNRLITSFTFFIVLKQGSYGNWFLFVWCNVVIALFNKRISLM</sequence>
<evidence type="ECO:0000256" key="1">
    <source>
        <dbReference type="ARBA" id="ARBA00004496"/>
    </source>
</evidence>
<dbReference type="PANTHER" id="PTHR33602:SF1">
    <property type="entry name" value="REGULATORY PROTEIN RECX FAMILY PROTEIN"/>
    <property type="match status" value="1"/>
</dbReference>
<evidence type="ECO:0000256" key="3">
    <source>
        <dbReference type="SAM" id="Phobius"/>
    </source>
</evidence>
<dbReference type="PaxDb" id="29760-VIT_19s0015g01140.t01"/>
<gene>
    <name evidence="4" type="ordered locus">VIT_19s0015g01140</name>
</gene>
<keyword evidence="3" id="KW-1133">Transmembrane helix</keyword>
<keyword evidence="3" id="KW-0472">Membrane</keyword>
<dbReference type="InterPro" id="IPR036388">
    <property type="entry name" value="WH-like_DNA-bd_sf"/>
</dbReference>
<evidence type="ECO:0000313" key="4">
    <source>
        <dbReference type="EMBL" id="CCB62040.1"/>
    </source>
</evidence>
<dbReference type="Proteomes" id="UP000009183">
    <property type="component" value="Chromosome 19"/>
</dbReference>
<protein>
    <submittedName>
        <fullName evidence="4">Uncharacterized protein</fullName>
    </submittedName>
</protein>
<evidence type="ECO:0000256" key="2">
    <source>
        <dbReference type="ARBA" id="ARBA00022490"/>
    </source>
</evidence>
<dbReference type="EMBL" id="FN596747">
    <property type="protein sequence ID" value="CCB62040.1"/>
    <property type="molecule type" value="Genomic_DNA"/>
</dbReference>
<keyword evidence="3" id="KW-0812">Transmembrane</keyword>
<dbReference type="InParanoid" id="F6I585"/>
<feature type="transmembrane region" description="Helical" evidence="3">
    <location>
        <begin position="248"/>
        <end position="265"/>
    </location>
</feature>
<dbReference type="Gene3D" id="1.10.10.10">
    <property type="entry name" value="Winged helix-like DNA-binding domain superfamily/Winged helix DNA-binding domain"/>
    <property type="match status" value="1"/>
</dbReference>
<dbReference type="GO" id="GO:0005737">
    <property type="term" value="C:cytoplasm"/>
    <property type="evidence" value="ECO:0007669"/>
    <property type="project" value="UniProtKB-SubCell"/>
</dbReference>
<comment type="subcellular location">
    <subcellularLocation>
        <location evidence="1">Cytoplasm</location>
    </subcellularLocation>
</comment>
<proteinExistence type="predicted"/>
<dbReference type="STRING" id="29760.F6I585"/>
<dbReference type="PANTHER" id="PTHR33602">
    <property type="entry name" value="REGULATORY PROTEIN RECX FAMILY PROTEIN"/>
    <property type="match status" value="1"/>
</dbReference>
<evidence type="ECO:0000313" key="5">
    <source>
        <dbReference type="Proteomes" id="UP000009183"/>
    </source>
</evidence>
<dbReference type="InterPro" id="IPR003783">
    <property type="entry name" value="Regulatory_RecX"/>
</dbReference>
<organism evidence="4 5">
    <name type="scientific">Vitis vinifera</name>
    <name type="common">Grape</name>
    <dbReference type="NCBI Taxonomy" id="29760"/>
    <lineage>
        <taxon>Eukaryota</taxon>
        <taxon>Viridiplantae</taxon>
        <taxon>Streptophyta</taxon>
        <taxon>Embryophyta</taxon>
        <taxon>Tracheophyta</taxon>
        <taxon>Spermatophyta</taxon>
        <taxon>Magnoliopsida</taxon>
        <taxon>eudicotyledons</taxon>
        <taxon>Gunneridae</taxon>
        <taxon>Pentapetalae</taxon>
        <taxon>rosids</taxon>
        <taxon>Vitales</taxon>
        <taxon>Vitaceae</taxon>
        <taxon>Viteae</taxon>
        <taxon>Vitis</taxon>
    </lineage>
</organism>
<keyword evidence="2" id="KW-0963">Cytoplasm</keyword>
<accession>F6I585</accession>
<reference evidence="5" key="1">
    <citation type="journal article" date="2007" name="Nature">
        <title>The grapevine genome sequence suggests ancestral hexaploidization in major angiosperm phyla.</title>
        <authorList>
            <consortium name="The French-Italian Public Consortium for Grapevine Genome Characterization."/>
            <person name="Jaillon O."/>
            <person name="Aury J.-M."/>
            <person name="Noel B."/>
            <person name="Policriti A."/>
            <person name="Clepet C."/>
            <person name="Casagrande A."/>
            <person name="Choisne N."/>
            <person name="Aubourg S."/>
            <person name="Vitulo N."/>
            <person name="Jubin C."/>
            <person name="Vezzi A."/>
            <person name="Legeai F."/>
            <person name="Hugueney P."/>
            <person name="Dasilva C."/>
            <person name="Horner D."/>
            <person name="Mica E."/>
            <person name="Jublot D."/>
            <person name="Poulain J."/>
            <person name="Bruyere C."/>
            <person name="Billault A."/>
            <person name="Segurens B."/>
            <person name="Gouyvenoux M."/>
            <person name="Ugarte E."/>
            <person name="Cattonaro F."/>
            <person name="Anthouard V."/>
            <person name="Vico V."/>
            <person name="Del Fabbro C."/>
            <person name="Alaux M."/>
            <person name="Di Gaspero G."/>
            <person name="Dumas V."/>
            <person name="Felice N."/>
            <person name="Paillard S."/>
            <person name="Juman I."/>
            <person name="Moroldo M."/>
            <person name="Scalabrin S."/>
            <person name="Canaguier A."/>
            <person name="Le Clainche I."/>
            <person name="Malacrida G."/>
            <person name="Durand E."/>
            <person name="Pesole G."/>
            <person name="Laucou V."/>
            <person name="Chatelet P."/>
            <person name="Merdinoglu D."/>
            <person name="Delledonne M."/>
            <person name="Pezzotti M."/>
            <person name="Lecharny A."/>
            <person name="Scarpelli C."/>
            <person name="Artiguenave F."/>
            <person name="Pe M.E."/>
            <person name="Valle G."/>
            <person name="Morgante M."/>
            <person name="Caboche M."/>
            <person name="Adam-Blondon A.-F."/>
            <person name="Weissenbach J."/>
            <person name="Quetier F."/>
            <person name="Wincker P."/>
        </authorList>
    </citation>
    <scope>NUCLEOTIDE SEQUENCE [LARGE SCALE GENOMIC DNA]</scope>
    <source>
        <strain evidence="5">cv. Pinot noir / PN40024</strain>
    </source>
</reference>
<name>F6I585_VITVI</name>
<dbReference type="GO" id="GO:0006282">
    <property type="term" value="P:regulation of DNA repair"/>
    <property type="evidence" value="ECO:0007669"/>
    <property type="project" value="InterPro"/>
</dbReference>